<gene>
    <name evidence="4" type="ORF">GX356_08570</name>
</gene>
<feature type="chain" id="PRO_5030636325" evidence="2">
    <location>
        <begin position="32"/>
        <end position="669"/>
    </location>
</feature>
<dbReference type="AlphaFoldDB" id="A0A7X8MWS1"/>
<name>A0A7X8MWS1_9CORY</name>
<accession>A0A7X8MWS1</accession>
<proteinExistence type="predicted"/>
<keyword evidence="2" id="KW-0732">Signal</keyword>
<keyword evidence="1" id="KW-0175">Coiled coil</keyword>
<sequence>MKRMLPRPKTLAAAAVIGAAALIGGAPLTLAETTIQAQAPATAVAPENLTTPVTDYSGVLDASQSADLTDKIQQYKIDSYKSIYVVYLPSFGGLSPEEWTDRSVEANGGGNTVVMAVATEDRQFAIKGGNEWPQSEVDRMADAAFPHLASDDWYGAADAAVEAAATSGEMSGESLAWLGGGAAAAVAAGGGIYAYSRRKRKQNEAAVLEDSRAIEPTDTRRLSALPMETLEQLAHEELVSTDESIRRSREELDLAIAEFGPERTRSFTKAMNHSTTTLQKAFALQQRLNDSIPETEAERRSMLVSIISSCGQADDALDAEAEAFASMRNLLATADRKIDELTQATIDLRTRLPRAEEQLGGLRSRYSHKVLESIDDNVDLAGAALDEAEKSLTTARELEARPAGEQGGLVDAIRDSEHAIEVADRMLGGIERADENIATAQAQIGDLLQEVEDEIREAGDLKRRGISEGARADWQKLDEVVGRAITVVDEARSISSTDPLGAYTALTDIDGELDEQLDRVRETTADQSRQLQLLDQQLQAAGVSIQAAEDFIASRGRVVKAEARTMLADAKRLQAQALQLRTSETRQAIDFARQAVTAAKRALKRAQSDYNDYNRRQMSHRGGGSNMGGIVTGMVIGQILGGGGRGGGFGGGGGGGFGGGGGGFRGGSF</sequence>
<feature type="coiled-coil region" evidence="1">
    <location>
        <begin position="430"/>
        <end position="464"/>
    </location>
</feature>
<reference evidence="4 5" key="1">
    <citation type="journal article" date="2020" name="Biotechnol. Biofuels">
        <title>New insights from the biogas microbiome by comprehensive genome-resolved metagenomics of nearly 1600 species originating from multiple anaerobic digesters.</title>
        <authorList>
            <person name="Campanaro S."/>
            <person name="Treu L."/>
            <person name="Rodriguez-R L.M."/>
            <person name="Kovalovszki A."/>
            <person name="Ziels R.M."/>
            <person name="Maus I."/>
            <person name="Zhu X."/>
            <person name="Kougias P.G."/>
            <person name="Basile A."/>
            <person name="Luo G."/>
            <person name="Schluter A."/>
            <person name="Konstantinidis K.T."/>
            <person name="Angelidaki I."/>
        </authorList>
    </citation>
    <scope>NUCLEOTIDE SEQUENCE [LARGE SCALE GENOMIC DNA]</scope>
    <source>
        <strain evidence="4">AS23ysBPME_344</strain>
    </source>
</reference>
<protein>
    <submittedName>
        <fullName evidence="4">TPM domain-containing protein</fullName>
    </submittedName>
</protein>
<dbReference type="Pfam" id="PF04536">
    <property type="entry name" value="TPM_phosphatase"/>
    <property type="match status" value="1"/>
</dbReference>
<dbReference type="EMBL" id="JAAYSN010000229">
    <property type="protein sequence ID" value="NLP39754.1"/>
    <property type="molecule type" value="Genomic_DNA"/>
</dbReference>
<evidence type="ECO:0000313" key="5">
    <source>
        <dbReference type="Proteomes" id="UP000568696"/>
    </source>
</evidence>
<dbReference type="Gene3D" id="3.10.310.50">
    <property type="match status" value="1"/>
</dbReference>
<evidence type="ECO:0000256" key="2">
    <source>
        <dbReference type="SAM" id="SignalP"/>
    </source>
</evidence>
<comment type="caution">
    <text evidence="4">The sequence shown here is derived from an EMBL/GenBank/DDBJ whole genome shotgun (WGS) entry which is preliminary data.</text>
</comment>
<dbReference type="InterPro" id="IPR007621">
    <property type="entry name" value="TPM_dom"/>
</dbReference>
<feature type="coiled-coil region" evidence="1">
    <location>
        <begin position="324"/>
        <end position="358"/>
    </location>
</feature>
<feature type="coiled-coil region" evidence="1">
    <location>
        <begin position="589"/>
        <end position="616"/>
    </location>
</feature>
<evidence type="ECO:0000259" key="3">
    <source>
        <dbReference type="Pfam" id="PF04536"/>
    </source>
</evidence>
<feature type="domain" description="TPM" evidence="3">
    <location>
        <begin position="53"/>
        <end position="165"/>
    </location>
</feature>
<dbReference type="Proteomes" id="UP000568696">
    <property type="component" value="Unassembled WGS sequence"/>
</dbReference>
<evidence type="ECO:0000313" key="4">
    <source>
        <dbReference type="EMBL" id="NLP39754.1"/>
    </source>
</evidence>
<organism evidence="4 5">
    <name type="scientific">Corynebacterium pollutisoli</name>
    <dbReference type="NCBI Taxonomy" id="1610489"/>
    <lineage>
        <taxon>Bacteria</taxon>
        <taxon>Bacillati</taxon>
        <taxon>Actinomycetota</taxon>
        <taxon>Actinomycetes</taxon>
        <taxon>Mycobacteriales</taxon>
        <taxon>Corynebacteriaceae</taxon>
        <taxon>Corynebacterium</taxon>
    </lineage>
</organism>
<evidence type="ECO:0000256" key="1">
    <source>
        <dbReference type="SAM" id="Coils"/>
    </source>
</evidence>
<feature type="signal peptide" evidence="2">
    <location>
        <begin position="1"/>
        <end position="31"/>
    </location>
</feature>